<comment type="caution">
    <text evidence="2">The sequence shown here is derived from an EMBL/GenBank/DDBJ whole genome shotgun (WGS) entry which is preliminary data.</text>
</comment>
<dbReference type="EMBL" id="BPVZ01000024">
    <property type="protein sequence ID" value="GKV05681.1"/>
    <property type="molecule type" value="Genomic_DNA"/>
</dbReference>
<proteinExistence type="predicted"/>
<feature type="compositionally biased region" description="Acidic residues" evidence="1">
    <location>
        <begin position="150"/>
        <end position="173"/>
    </location>
</feature>
<accession>A0AAV5J0U6</accession>
<reference evidence="2 3" key="1">
    <citation type="journal article" date="2021" name="Commun. Biol.">
        <title>The genome of Shorea leprosula (Dipterocarpaceae) highlights the ecological relevance of drought in aseasonal tropical rainforests.</title>
        <authorList>
            <person name="Ng K.K.S."/>
            <person name="Kobayashi M.J."/>
            <person name="Fawcett J.A."/>
            <person name="Hatakeyama M."/>
            <person name="Paape T."/>
            <person name="Ng C.H."/>
            <person name="Ang C.C."/>
            <person name="Tnah L.H."/>
            <person name="Lee C.T."/>
            <person name="Nishiyama T."/>
            <person name="Sese J."/>
            <person name="O'Brien M.J."/>
            <person name="Copetti D."/>
            <person name="Mohd Noor M.I."/>
            <person name="Ong R.C."/>
            <person name="Putra M."/>
            <person name="Sireger I.Z."/>
            <person name="Indrioko S."/>
            <person name="Kosugi Y."/>
            <person name="Izuno A."/>
            <person name="Isagi Y."/>
            <person name="Lee S.L."/>
            <person name="Shimizu K.K."/>
        </authorList>
    </citation>
    <scope>NUCLEOTIDE SEQUENCE [LARGE SCALE GENOMIC DNA]</scope>
    <source>
        <strain evidence="2">214</strain>
    </source>
</reference>
<evidence type="ECO:0008006" key="4">
    <source>
        <dbReference type="Google" id="ProtNLM"/>
    </source>
</evidence>
<sequence>MTKVHCKKFLSRNWQKNARFEQIWRSRTRKEEEVDEMCHFYEVVRVDFQESSNDKKEQQDMSLEDHRILTGYLPLLREFIPSAAEEIESDIQAHISSQVDDEDFYDVLYDSEYDSEDSNAEDNPRNYYPDEIPKERDELENGDVIAYENETYDDYEEEVNDSDYTNDNDNDDGEYWRWSTGKI</sequence>
<dbReference type="Proteomes" id="UP001054252">
    <property type="component" value="Unassembled WGS sequence"/>
</dbReference>
<evidence type="ECO:0000313" key="2">
    <source>
        <dbReference type="EMBL" id="GKV05681.1"/>
    </source>
</evidence>
<gene>
    <name evidence="2" type="ORF">SLEP1_g17666</name>
</gene>
<dbReference type="AlphaFoldDB" id="A0AAV5J0U6"/>
<name>A0AAV5J0U6_9ROSI</name>
<protein>
    <recommendedName>
        <fullName evidence="4">RNA polymerase II nuclear localization protein SLC7A6OS</fullName>
    </recommendedName>
</protein>
<feature type="region of interest" description="Disordered" evidence="1">
    <location>
        <begin position="113"/>
        <end position="183"/>
    </location>
</feature>
<evidence type="ECO:0000256" key="1">
    <source>
        <dbReference type="SAM" id="MobiDB-lite"/>
    </source>
</evidence>
<evidence type="ECO:0000313" key="3">
    <source>
        <dbReference type="Proteomes" id="UP001054252"/>
    </source>
</evidence>
<keyword evidence="3" id="KW-1185">Reference proteome</keyword>
<organism evidence="2 3">
    <name type="scientific">Rubroshorea leprosula</name>
    <dbReference type="NCBI Taxonomy" id="152421"/>
    <lineage>
        <taxon>Eukaryota</taxon>
        <taxon>Viridiplantae</taxon>
        <taxon>Streptophyta</taxon>
        <taxon>Embryophyta</taxon>
        <taxon>Tracheophyta</taxon>
        <taxon>Spermatophyta</taxon>
        <taxon>Magnoliopsida</taxon>
        <taxon>eudicotyledons</taxon>
        <taxon>Gunneridae</taxon>
        <taxon>Pentapetalae</taxon>
        <taxon>rosids</taxon>
        <taxon>malvids</taxon>
        <taxon>Malvales</taxon>
        <taxon>Dipterocarpaceae</taxon>
        <taxon>Rubroshorea</taxon>
    </lineage>
</organism>